<accession>X1H309</accession>
<protein>
    <submittedName>
        <fullName evidence="1">Uncharacterized protein</fullName>
    </submittedName>
</protein>
<name>X1H309_9ZZZZ</name>
<reference evidence="1" key="1">
    <citation type="journal article" date="2014" name="Front. Microbiol.">
        <title>High frequency of phylogenetically diverse reductive dehalogenase-homologous genes in deep subseafloor sedimentary metagenomes.</title>
        <authorList>
            <person name="Kawai M."/>
            <person name="Futagami T."/>
            <person name="Toyoda A."/>
            <person name="Takaki Y."/>
            <person name="Nishi S."/>
            <person name="Hori S."/>
            <person name="Arai W."/>
            <person name="Tsubouchi T."/>
            <person name="Morono Y."/>
            <person name="Uchiyama I."/>
            <person name="Ito T."/>
            <person name="Fujiyama A."/>
            <person name="Inagaki F."/>
            <person name="Takami H."/>
        </authorList>
    </citation>
    <scope>NUCLEOTIDE SEQUENCE</scope>
    <source>
        <strain evidence="1">Expedition CK06-06</strain>
    </source>
</reference>
<dbReference type="AlphaFoldDB" id="X1H309"/>
<dbReference type="EMBL" id="BARU01022959">
    <property type="protein sequence ID" value="GAH48254.1"/>
    <property type="molecule type" value="Genomic_DNA"/>
</dbReference>
<organism evidence="1">
    <name type="scientific">marine sediment metagenome</name>
    <dbReference type="NCBI Taxonomy" id="412755"/>
    <lineage>
        <taxon>unclassified sequences</taxon>
        <taxon>metagenomes</taxon>
        <taxon>ecological metagenomes</taxon>
    </lineage>
</organism>
<evidence type="ECO:0000313" key="1">
    <source>
        <dbReference type="EMBL" id="GAH48254.1"/>
    </source>
</evidence>
<sequence length="35" mass="3817">AAQSSKPFAVYVLSQYAQYDIDWLQPGAESILISG</sequence>
<proteinExistence type="predicted"/>
<comment type="caution">
    <text evidence="1">The sequence shown here is derived from an EMBL/GenBank/DDBJ whole genome shotgun (WGS) entry which is preliminary data.</text>
</comment>
<feature type="non-terminal residue" evidence="1">
    <location>
        <position position="1"/>
    </location>
</feature>
<gene>
    <name evidence="1" type="ORF">S03H2_37309</name>
</gene>